<dbReference type="GO" id="GO:0005886">
    <property type="term" value="C:plasma membrane"/>
    <property type="evidence" value="ECO:0007669"/>
    <property type="project" value="TreeGrafter"/>
</dbReference>
<feature type="transmembrane region" description="Helical" evidence="1">
    <location>
        <begin position="215"/>
        <end position="234"/>
    </location>
</feature>
<dbReference type="EMBL" id="CAMAPC010000003">
    <property type="protein sequence ID" value="CAH9053399.1"/>
    <property type="molecule type" value="Genomic_DNA"/>
</dbReference>
<keyword evidence="1" id="KW-0812">Transmembrane</keyword>
<dbReference type="Proteomes" id="UP001152467">
    <property type="component" value="Unassembled WGS sequence"/>
</dbReference>
<dbReference type="AlphaFoldDB" id="A0A9W4VT07"/>
<dbReference type="InterPro" id="IPR007339">
    <property type="entry name" value="RclC-like"/>
</dbReference>
<keyword evidence="1" id="KW-0472">Membrane</keyword>
<feature type="transmembrane region" description="Helical" evidence="1">
    <location>
        <begin position="50"/>
        <end position="69"/>
    </location>
</feature>
<dbReference type="GO" id="GO:1901530">
    <property type="term" value="P:response to hypochlorite"/>
    <property type="evidence" value="ECO:0007669"/>
    <property type="project" value="TreeGrafter"/>
</dbReference>
<comment type="caution">
    <text evidence="2">The sequence shown here is derived from an EMBL/GenBank/DDBJ whole genome shotgun (WGS) entry which is preliminary data.</text>
</comment>
<evidence type="ECO:0000313" key="2">
    <source>
        <dbReference type="EMBL" id="CAH9053399.1"/>
    </source>
</evidence>
<evidence type="ECO:0000256" key="1">
    <source>
        <dbReference type="SAM" id="Phobius"/>
    </source>
</evidence>
<feature type="transmembrane region" description="Helical" evidence="1">
    <location>
        <begin position="76"/>
        <end position="95"/>
    </location>
</feature>
<protein>
    <recommendedName>
        <fullName evidence="4">DUF417 family protein</fullName>
    </recommendedName>
</protein>
<accession>A0A9W4VT07</accession>
<feature type="transmembrane region" description="Helical" evidence="1">
    <location>
        <begin position="115"/>
        <end position="134"/>
    </location>
</feature>
<dbReference type="PANTHER" id="PTHR40106">
    <property type="entry name" value="INNER MEMBRANE PROTEIN RCLC"/>
    <property type="match status" value="1"/>
</dbReference>
<name>A0A9W4VT07_9GAMM</name>
<evidence type="ECO:0000313" key="3">
    <source>
        <dbReference type="Proteomes" id="UP001152467"/>
    </source>
</evidence>
<evidence type="ECO:0008006" key="4">
    <source>
        <dbReference type="Google" id="ProtNLM"/>
    </source>
</evidence>
<feature type="transmembrane region" description="Helical" evidence="1">
    <location>
        <begin position="246"/>
        <end position="268"/>
    </location>
</feature>
<proteinExistence type="predicted"/>
<sequence length="277" mass="30031">MFDKYVNLAIKVCLAASLGLLGLSFALNGNAKGMDVLLGFYHIDSIANSATLGLLIGVVMVFAAILVFANKPQLKYLGVGALLAIAVVFLLTLLSPSRYLQDLGGFPVLGSGQGIIKYVALLPLLLSVYFSSRFSLKQQAWLNYAPVAMVLLWIGGLKFFEFEAKGIVSLVSTSPFMSWLYEVFSVQQASNIIGIFDLVFAALLGLGLWFKHRNVMLLAILGCGSVFVMTQTFLFSAEGAFSSQTLLAGLGQFVIKDLWFIANLLVVAKYAQQLKSE</sequence>
<keyword evidence="1" id="KW-1133">Transmembrane helix</keyword>
<organism evidence="2 3">
    <name type="scientific">Pseudoalteromonas holothuriae</name>
    <dbReference type="NCBI Taxonomy" id="2963714"/>
    <lineage>
        <taxon>Bacteria</taxon>
        <taxon>Pseudomonadati</taxon>
        <taxon>Pseudomonadota</taxon>
        <taxon>Gammaproteobacteria</taxon>
        <taxon>Alteromonadales</taxon>
        <taxon>Pseudoalteromonadaceae</taxon>
        <taxon>Pseudoalteromonas</taxon>
    </lineage>
</organism>
<reference evidence="2" key="1">
    <citation type="submission" date="2022-07" db="EMBL/GenBank/DDBJ databases">
        <authorList>
            <person name="Criscuolo A."/>
        </authorList>
    </citation>
    <scope>NUCLEOTIDE SEQUENCE</scope>
    <source>
        <strain evidence="2">CIP111854</strain>
    </source>
</reference>
<dbReference type="PANTHER" id="PTHR40106:SF1">
    <property type="entry name" value="INNER MEMBRANE PROTEIN RCLC"/>
    <property type="match status" value="1"/>
</dbReference>
<feature type="transmembrane region" description="Helical" evidence="1">
    <location>
        <begin position="141"/>
        <end position="160"/>
    </location>
</feature>
<gene>
    <name evidence="2" type="ORF">PSECIP111854_01163</name>
</gene>
<keyword evidence="3" id="KW-1185">Reference proteome</keyword>
<feature type="transmembrane region" description="Helical" evidence="1">
    <location>
        <begin position="189"/>
        <end position="210"/>
    </location>
</feature>
<dbReference type="Pfam" id="PF04224">
    <property type="entry name" value="DUF417"/>
    <property type="match status" value="1"/>
</dbReference>
<dbReference type="RefSeq" id="WP_261625987.1">
    <property type="nucleotide sequence ID" value="NZ_CAMAPC010000003.1"/>
</dbReference>